<gene>
    <name evidence="2" type="ORF">GMARGA_LOCUS41895</name>
</gene>
<dbReference type="SUPFAM" id="SSF48452">
    <property type="entry name" value="TPR-like"/>
    <property type="match status" value="1"/>
</dbReference>
<dbReference type="InterPro" id="IPR011990">
    <property type="entry name" value="TPR-like_helical_dom_sf"/>
</dbReference>
<evidence type="ECO:0000256" key="1">
    <source>
        <dbReference type="PROSITE-ProRule" id="PRU00339"/>
    </source>
</evidence>
<feature type="non-terminal residue" evidence="2">
    <location>
        <position position="1"/>
    </location>
</feature>
<dbReference type="Gene3D" id="1.25.40.10">
    <property type="entry name" value="Tetratricopeptide repeat domain"/>
    <property type="match status" value="1"/>
</dbReference>
<feature type="non-terminal residue" evidence="2">
    <location>
        <position position="117"/>
    </location>
</feature>
<organism evidence="2 3">
    <name type="scientific">Gigaspora margarita</name>
    <dbReference type="NCBI Taxonomy" id="4874"/>
    <lineage>
        <taxon>Eukaryota</taxon>
        <taxon>Fungi</taxon>
        <taxon>Fungi incertae sedis</taxon>
        <taxon>Mucoromycota</taxon>
        <taxon>Glomeromycotina</taxon>
        <taxon>Glomeromycetes</taxon>
        <taxon>Diversisporales</taxon>
        <taxon>Gigasporaceae</taxon>
        <taxon>Gigaspora</taxon>
    </lineage>
</organism>
<protein>
    <submittedName>
        <fullName evidence="2">13737_t:CDS:1</fullName>
    </submittedName>
</protein>
<comment type="caution">
    <text evidence="2">The sequence shown here is derived from an EMBL/GenBank/DDBJ whole genome shotgun (WGS) entry which is preliminary data.</text>
</comment>
<sequence>YHELGRHYKALCDLNRFLDIYPNDKDMLRFQEEVMIDISTKLLKMYPNNEEALQILSIRAQAYTAIGNYEKASVDLNRLLEINPRNTKALKYYILMNISFLIDKESSYNKFKNFFDA</sequence>
<proteinExistence type="predicted"/>
<dbReference type="EMBL" id="CAJVQB010119636">
    <property type="protein sequence ID" value="CAG8853074.1"/>
    <property type="molecule type" value="Genomic_DNA"/>
</dbReference>
<keyword evidence="3" id="KW-1185">Reference proteome</keyword>
<accession>A0ABN7XFR0</accession>
<dbReference type="PROSITE" id="PS50005">
    <property type="entry name" value="TPR"/>
    <property type="match status" value="1"/>
</dbReference>
<evidence type="ECO:0000313" key="2">
    <source>
        <dbReference type="EMBL" id="CAG8853074.1"/>
    </source>
</evidence>
<evidence type="ECO:0000313" key="3">
    <source>
        <dbReference type="Proteomes" id="UP000789901"/>
    </source>
</evidence>
<dbReference type="Proteomes" id="UP000789901">
    <property type="component" value="Unassembled WGS sequence"/>
</dbReference>
<name>A0ABN7XFR0_GIGMA</name>
<reference evidence="2 3" key="1">
    <citation type="submission" date="2021-06" db="EMBL/GenBank/DDBJ databases">
        <authorList>
            <person name="Kallberg Y."/>
            <person name="Tangrot J."/>
            <person name="Rosling A."/>
        </authorList>
    </citation>
    <scope>NUCLEOTIDE SEQUENCE [LARGE SCALE GENOMIC DNA]</scope>
    <source>
        <strain evidence="2 3">120-4 pot B 10/14</strain>
    </source>
</reference>
<feature type="repeat" description="TPR" evidence="1">
    <location>
        <begin position="53"/>
        <end position="86"/>
    </location>
</feature>
<dbReference type="InterPro" id="IPR019734">
    <property type="entry name" value="TPR_rpt"/>
</dbReference>
<dbReference type="Pfam" id="PF13181">
    <property type="entry name" value="TPR_8"/>
    <property type="match status" value="1"/>
</dbReference>
<keyword evidence="1" id="KW-0802">TPR repeat</keyword>